<reference evidence="8 9" key="1">
    <citation type="submission" date="2023-12" db="EMBL/GenBank/DDBJ databases">
        <title>Streptomyces sp. V4-01.</title>
        <authorList>
            <person name="Somphong A."/>
            <person name="Phongsopitanun W."/>
        </authorList>
    </citation>
    <scope>NUCLEOTIDE SEQUENCE [LARGE SCALE GENOMIC DNA]</scope>
    <source>
        <strain evidence="8 9">V4-01</strain>
    </source>
</reference>
<name>A0ABU7PC45_9ACTN</name>
<comment type="caution">
    <text evidence="8">The sequence shown here is derived from an EMBL/GenBank/DDBJ whole genome shotgun (WGS) entry which is preliminary data.</text>
</comment>
<feature type="binding site" evidence="6">
    <location>
        <position position="233"/>
    </location>
    <ligand>
        <name>Zn(2+)</name>
        <dbReference type="ChEBI" id="CHEBI:29105"/>
        <label>2</label>
    </ligand>
</feature>
<dbReference type="InterPro" id="IPR004722">
    <property type="entry name" value="DHOase"/>
</dbReference>
<accession>A0ABU7PC45</accession>
<dbReference type="PANTHER" id="PTHR43668:SF2">
    <property type="entry name" value="ALLANTOINASE"/>
    <property type="match status" value="1"/>
</dbReference>
<feature type="binding site" evidence="6">
    <location>
        <position position="306"/>
    </location>
    <ligand>
        <name>Zn(2+)</name>
        <dbReference type="ChEBI" id="CHEBI:29105"/>
        <label>1</label>
    </ligand>
</feature>
<dbReference type="Proteomes" id="UP001344658">
    <property type="component" value="Unassembled WGS sequence"/>
</dbReference>
<proteinExistence type="inferred from homology"/>
<keyword evidence="4 6" id="KW-0378">Hydrolase</keyword>
<keyword evidence="5 6" id="KW-0665">Pyrimidine biosynthesis</keyword>
<feature type="binding site" evidence="6">
    <location>
        <begin position="61"/>
        <end position="63"/>
    </location>
    <ligand>
        <name>substrate</name>
    </ligand>
</feature>
<dbReference type="NCBIfam" id="TIGR00857">
    <property type="entry name" value="pyrC_multi"/>
    <property type="match status" value="1"/>
</dbReference>
<dbReference type="InterPro" id="IPR032466">
    <property type="entry name" value="Metal_Hydrolase"/>
</dbReference>
<dbReference type="NCBIfam" id="NF006836">
    <property type="entry name" value="PRK09357.1-1"/>
    <property type="match status" value="1"/>
</dbReference>
<dbReference type="PANTHER" id="PTHR43668">
    <property type="entry name" value="ALLANTOINASE"/>
    <property type="match status" value="1"/>
</dbReference>
<feature type="binding site" evidence="6">
    <location>
        <position position="93"/>
    </location>
    <ligand>
        <name>substrate</name>
    </ligand>
</feature>
<evidence type="ECO:0000256" key="5">
    <source>
        <dbReference type="ARBA" id="ARBA00022975"/>
    </source>
</evidence>
<dbReference type="HAMAP" id="MF_00220_B">
    <property type="entry name" value="PyrC_classI_B"/>
    <property type="match status" value="1"/>
</dbReference>
<dbReference type="EMBL" id="JAZEWV010000008">
    <property type="protein sequence ID" value="MEE4542884.1"/>
    <property type="molecule type" value="Genomic_DNA"/>
</dbReference>
<dbReference type="CDD" id="cd01317">
    <property type="entry name" value="DHOase_IIa"/>
    <property type="match status" value="1"/>
</dbReference>
<comment type="function">
    <text evidence="1 6">Catalyzes the reversible cyclization of carbamoyl aspartate to dihydroorotate.</text>
</comment>
<dbReference type="Gene3D" id="3.20.20.140">
    <property type="entry name" value="Metal-dependent hydrolases"/>
    <property type="match status" value="1"/>
</dbReference>
<evidence type="ECO:0000259" key="7">
    <source>
        <dbReference type="Pfam" id="PF12890"/>
    </source>
</evidence>
<keyword evidence="6" id="KW-0862">Zinc</keyword>
<dbReference type="Gene3D" id="2.30.40.10">
    <property type="entry name" value="Urease, subunit C, domain 1"/>
    <property type="match status" value="1"/>
</dbReference>
<feature type="binding site" evidence="6">
    <location>
        <position position="180"/>
    </location>
    <ligand>
        <name>Zn(2+)</name>
        <dbReference type="ChEBI" id="CHEBI:29105"/>
        <label>2</label>
    </ligand>
</feature>
<evidence type="ECO:0000256" key="6">
    <source>
        <dbReference type="HAMAP-Rule" id="MF_00220"/>
    </source>
</evidence>
<dbReference type="EC" id="3.5.2.3" evidence="6"/>
<dbReference type="GO" id="GO:0004151">
    <property type="term" value="F:dihydroorotase activity"/>
    <property type="evidence" value="ECO:0007669"/>
    <property type="project" value="UniProtKB-EC"/>
</dbReference>
<gene>
    <name evidence="6" type="primary">pyrC</name>
    <name evidence="8" type="ORF">V2S66_12995</name>
</gene>
<feature type="binding site" evidence="6">
    <location>
        <position position="279"/>
    </location>
    <ligand>
        <name>substrate</name>
    </ligand>
</feature>
<evidence type="ECO:0000256" key="1">
    <source>
        <dbReference type="ARBA" id="ARBA00002368"/>
    </source>
</evidence>
<keyword evidence="9" id="KW-1185">Reference proteome</keyword>
<comment type="pathway">
    <text evidence="6">Pyrimidine metabolism; UMP biosynthesis via de novo pathway; (S)-dihydroorotate from bicarbonate: step 3/3.</text>
</comment>
<evidence type="ECO:0000256" key="2">
    <source>
        <dbReference type="ARBA" id="ARBA00010286"/>
    </source>
</evidence>
<feature type="domain" description="Dihydroorotase catalytic" evidence="7">
    <location>
        <begin position="50"/>
        <end position="236"/>
    </location>
</feature>
<protein>
    <recommendedName>
        <fullName evidence="6">Dihydroorotase</fullName>
        <shortName evidence="6">DHOase</shortName>
        <ecNumber evidence="6">3.5.2.3</ecNumber>
    </recommendedName>
</protein>
<evidence type="ECO:0000256" key="3">
    <source>
        <dbReference type="ARBA" id="ARBA00022723"/>
    </source>
</evidence>
<evidence type="ECO:0000256" key="4">
    <source>
        <dbReference type="ARBA" id="ARBA00022801"/>
    </source>
</evidence>
<dbReference type="PROSITE" id="PS00483">
    <property type="entry name" value="DIHYDROOROTASE_2"/>
    <property type="match status" value="1"/>
</dbReference>
<dbReference type="InterPro" id="IPR050138">
    <property type="entry name" value="DHOase/Allantoinase_Hydrolase"/>
</dbReference>
<dbReference type="InterPro" id="IPR024403">
    <property type="entry name" value="DHOase_cat"/>
</dbReference>
<dbReference type="SUPFAM" id="SSF51556">
    <property type="entry name" value="Metallo-dependent hydrolases"/>
    <property type="match status" value="1"/>
</dbReference>
<comment type="caution">
    <text evidence="6">Lacks conserved residue(s) required for the propagation of feature annotation.</text>
</comment>
<feature type="binding site" evidence="6">
    <location>
        <position position="153"/>
    </location>
    <ligand>
        <name>Zn(2+)</name>
        <dbReference type="ChEBI" id="CHEBI:29105"/>
        <label>2</label>
    </ligand>
</feature>
<comment type="similarity">
    <text evidence="2 6">Belongs to the metallo-dependent hydrolases superfamily. DHOase family. Class I DHOase subfamily.</text>
</comment>
<evidence type="ECO:0000313" key="9">
    <source>
        <dbReference type="Proteomes" id="UP001344658"/>
    </source>
</evidence>
<comment type="cofactor">
    <cofactor evidence="6">
        <name>Zn(2+)</name>
        <dbReference type="ChEBI" id="CHEBI:29105"/>
    </cofactor>
    <text evidence="6">Binds 2 Zn(2+) ions per subunit.</text>
</comment>
<dbReference type="InterPro" id="IPR002195">
    <property type="entry name" value="Dihydroorotase_CS"/>
</dbReference>
<dbReference type="SUPFAM" id="SSF51338">
    <property type="entry name" value="Composite domain of metallo-dependent hydrolases"/>
    <property type="match status" value="1"/>
</dbReference>
<evidence type="ECO:0000313" key="8">
    <source>
        <dbReference type="EMBL" id="MEE4542884.1"/>
    </source>
</evidence>
<feature type="binding site" evidence="6">
    <location>
        <position position="59"/>
    </location>
    <ligand>
        <name>Zn(2+)</name>
        <dbReference type="ChEBI" id="CHEBI:29105"/>
        <label>1</label>
    </ligand>
</feature>
<keyword evidence="3 6" id="KW-0479">Metal-binding</keyword>
<feature type="binding site" evidence="6">
    <location>
        <position position="310"/>
    </location>
    <ligand>
        <name>substrate</name>
    </ligand>
</feature>
<organism evidence="8 9">
    <name type="scientific">Actinacidiphila polyblastidii</name>
    <dbReference type="NCBI Taxonomy" id="3110430"/>
    <lineage>
        <taxon>Bacteria</taxon>
        <taxon>Bacillati</taxon>
        <taxon>Actinomycetota</taxon>
        <taxon>Actinomycetes</taxon>
        <taxon>Kitasatosporales</taxon>
        <taxon>Streptomycetaceae</taxon>
        <taxon>Actinacidiphila</taxon>
    </lineage>
</organism>
<feature type="binding site" evidence="6">
    <location>
        <position position="61"/>
    </location>
    <ligand>
        <name>Zn(2+)</name>
        <dbReference type="ChEBI" id="CHEBI:29105"/>
        <label>1</label>
    </ligand>
</feature>
<feature type="active site" evidence="6">
    <location>
        <position position="306"/>
    </location>
</feature>
<dbReference type="Pfam" id="PF12890">
    <property type="entry name" value="DHOase"/>
    <property type="match status" value="1"/>
</dbReference>
<sequence length="431" mass="45415">MTTSKTLIRGARILGGEPRDVLLDGESVAAIGSGLSAEGAAVIEAGGEMVLLPGLVDLHTHLREPGREDSETVLTGTRAAAVGGYTAVHAMANTFPVADTAGVVEQVWRLGRESGYCDVQPVGAVTVGLDGKQLAELGAMADSAAQVRVFSDDGKCVDDAVIMRRALEYVKAFDGVVAQHAQEPRLTEGAQMNEGTVSGELGLTGWPAVAEESIIARDVLLAAHVGSRVHICHLSTAGSVEIVRWAKSKGWDVTAEVTPHHLLLTDELVRTYDPVYKVNPPLRTEADVMALREALADGTIDCVATDHAPHPHEDKDCEWAAAAMGMVGLETALSVVQHTMVDTGLLDWAGVADRMSARPAVIGRLAGHGRPIAVGEPANLVLVHPAYRGTVNPAEFASRSRNTPYAGRELPGKVVATFLRGHATVRDGKLT</sequence>
<dbReference type="InterPro" id="IPR011059">
    <property type="entry name" value="Metal-dep_hydrolase_composite"/>
</dbReference>
<comment type="catalytic activity">
    <reaction evidence="6">
        <text>(S)-dihydroorotate + H2O = N-carbamoyl-L-aspartate + H(+)</text>
        <dbReference type="Rhea" id="RHEA:24296"/>
        <dbReference type="ChEBI" id="CHEBI:15377"/>
        <dbReference type="ChEBI" id="CHEBI:15378"/>
        <dbReference type="ChEBI" id="CHEBI:30864"/>
        <dbReference type="ChEBI" id="CHEBI:32814"/>
        <dbReference type="EC" id="3.5.2.3"/>
    </reaction>
</comment>
<feature type="binding site" evidence="6">
    <location>
        <position position="153"/>
    </location>
    <ligand>
        <name>Zn(2+)</name>
        <dbReference type="ChEBI" id="CHEBI:29105"/>
        <label>1</label>
    </ligand>
</feature>
<dbReference type="RefSeq" id="WP_330794810.1">
    <property type="nucleotide sequence ID" value="NZ_JAZEWV010000008.1"/>
</dbReference>